<dbReference type="EMBL" id="NEVH01009080">
    <property type="protein sequence ID" value="PNF33825.1"/>
    <property type="molecule type" value="Genomic_DNA"/>
</dbReference>
<dbReference type="GO" id="GO:0003676">
    <property type="term" value="F:nucleic acid binding"/>
    <property type="evidence" value="ECO:0007669"/>
    <property type="project" value="InterPro"/>
</dbReference>
<keyword evidence="2" id="KW-1185">Reference proteome</keyword>
<dbReference type="Gene3D" id="3.30.420.10">
    <property type="entry name" value="Ribonuclease H-like superfamily/Ribonuclease H"/>
    <property type="match status" value="1"/>
</dbReference>
<dbReference type="InParanoid" id="A0A2J7QZ31"/>
<name>A0A2J7QZ31_9NEOP</name>
<evidence type="ECO:0008006" key="3">
    <source>
        <dbReference type="Google" id="ProtNLM"/>
    </source>
</evidence>
<organism evidence="1 2">
    <name type="scientific">Cryptotermes secundus</name>
    <dbReference type="NCBI Taxonomy" id="105785"/>
    <lineage>
        <taxon>Eukaryota</taxon>
        <taxon>Metazoa</taxon>
        <taxon>Ecdysozoa</taxon>
        <taxon>Arthropoda</taxon>
        <taxon>Hexapoda</taxon>
        <taxon>Insecta</taxon>
        <taxon>Pterygota</taxon>
        <taxon>Neoptera</taxon>
        <taxon>Polyneoptera</taxon>
        <taxon>Dictyoptera</taxon>
        <taxon>Blattodea</taxon>
        <taxon>Blattoidea</taxon>
        <taxon>Termitoidae</taxon>
        <taxon>Kalotermitidae</taxon>
        <taxon>Cryptotermitinae</taxon>
        <taxon>Cryptotermes</taxon>
    </lineage>
</organism>
<proteinExistence type="predicted"/>
<dbReference type="Proteomes" id="UP000235965">
    <property type="component" value="Unassembled WGS sequence"/>
</dbReference>
<dbReference type="PANTHER" id="PTHR47326">
    <property type="entry name" value="TRANSPOSABLE ELEMENT TC3 TRANSPOSASE-LIKE PROTEIN"/>
    <property type="match status" value="1"/>
</dbReference>
<evidence type="ECO:0000313" key="1">
    <source>
        <dbReference type="EMBL" id="PNF33825.1"/>
    </source>
</evidence>
<gene>
    <name evidence="1" type="ORF">B7P43_G08605</name>
</gene>
<protein>
    <recommendedName>
        <fullName evidence="3">Tc1-like transposase DDE domain-containing protein</fullName>
    </recommendedName>
</protein>
<comment type="caution">
    <text evidence="1">The sequence shown here is derived from an EMBL/GenBank/DDBJ whole genome shotgun (WGS) entry which is preliminary data.</text>
</comment>
<dbReference type="OrthoDB" id="6628920at2759"/>
<evidence type="ECO:0000313" key="2">
    <source>
        <dbReference type="Proteomes" id="UP000235965"/>
    </source>
</evidence>
<dbReference type="AlphaFoldDB" id="A0A2J7QZ31"/>
<sequence>MNGTVNRQNCVYWYPVNPHVHVGKEVNVPGVNVWCGLSSRGLIGPFFFEGTVKHAVALDISNHSMRRILHEHLHFHPHKMVVEQELSPRDFQNRITACKTLLETLPPDALVFFSDEAHFHLSGYVNKQNIRYWSGNNPRELHERPLHSDKVTVWCALSRVGVIGPYFFLKHLENVWFHQDGATAHTARASMAVFRAKFPGRLISLQGDIPWAAHSSDLTPCDFFYGDTSRQRFLNISPQTCFS</sequence>
<dbReference type="InterPro" id="IPR036397">
    <property type="entry name" value="RNaseH_sf"/>
</dbReference>
<dbReference type="PANTHER" id="PTHR47326:SF1">
    <property type="entry name" value="HTH PSQ-TYPE DOMAIN-CONTAINING PROTEIN"/>
    <property type="match status" value="1"/>
</dbReference>
<reference evidence="1 2" key="1">
    <citation type="submission" date="2017-12" db="EMBL/GenBank/DDBJ databases">
        <title>Hemimetabolous genomes reveal molecular basis of termite eusociality.</title>
        <authorList>
            <person name="Harrison M.C."/>
            <person name="Jongepier E."/>
            <person name="Robertson H.M."/>
            <person name="Arning N."/>
            <person name="Bitard-Feildel T."/>
            <person name="Chao H."/>
            <person name="Childers C.P."/>
            <person name="Dinh H."/>
            <person name="Doddapaneni H."/>
            <person name="Dugan S."/>
            <person name="Gowin J."/>
            <person name="Greiner C."/>
            <person name="Han Y."/>
            <person name="Hu H."/>
            <person name="Hughes D.S.T."/>
            <person name="Huylmans A.-K."/>
            <person name="Kemena C."/>
            <person name="Kremer L.P.M."/>
            <person name="Lee S.L."/>
            <person name="Lopez-Ezquerra A."/>
            <person name="Mallet L."/>
            <person name="Monroy-Kuhn J.M."/>
            <person name="Moser A."/>
            <person name="Murali S.C."/>
            <person name="Muzny D.M."/>
            <person name="Otani S."/>
            <person name="Piulachs M.-D."/>
            <person name="Poelchau M."/>
            <person name="Qu J."/>
            <person name="Schaub F."/>
            <person name="Wada-Katsumata A."/>
            <person name="Worley K.C."/>
            <person name="Xie Q."/>
            <person name="Ylla G."/>
            <person name="Poulsen M."/>
            <person name="Gibbs R.A."/>
            <person name="Schal C."/>
            <person name="Richards S."/>
            <person name="Belles X."/>
            <person name="Korb J."/>
            <person name="Bornberg-Bauer E."/>
        </authorList>
    </citation>
    <scope>NUCLEOTIDE SEQUENCE [LARGE SCALE GENOMIC DNA]</scope>
    <source>
        <tissue evidence="1">Whole body</tissue>
    </source>
</reference>
<accession>A0A2J7QZ31</accession>